<organism evidence="1 2">
    <name type="scientific">Bythopirellula polymerisocia</name>
    <dbReference type="NCBI Taxonomy" id="2528003"/>
    <lineage>
        <taxon>Bacteria</taxon>
        <taxon>Pseudomonadati</taxon>
        <taxon>Planctomycetota</taxon>
        <taxon>Planctomycetia</taxon>
        <taxon>Pirellulales</taxon>
        <taxon>Lacipirellulaceae</taxon>
        <taxon>Bythopirellula</taxon>
    </lineage>
</organism>
<dbReference type="Proteomes" id="UP000318437">
    <property type="component" value="Unassembled WGS sequence"/>
</dbReference>
<evidence type="ECO:0000313" key="2">
    <source>
        <dbReference type="Proteomes" id="UP000318437"/>
    </source>
</evidence>
<evidence type="ECO:0000313" key="1">
    <source>
        <dbReference type="EMBL" id="TWU29982.1"/>
    </source>
</evidence>
<name>A0A5C6CZB7_9BACT</name>
<keyword evidence="2" id="KW-1185">Reference proteome</keyword>
<dbReference type="RefSeq" id="WP_146447929.1">
    <property type="nucleotide sequence ID" value="NZ_SJPS01000001.1"/>
</dbReference>
<protein>
    <submittedName>
        <fullName evidence="1">Uncharacterized protein</fullName>
    </submittedName>
</protein>
<dbReference type="EMBL" id="SJPS01000001">
    <property type="protein sequence ID" value="TWU29982.1"/>
    <property type="molecule type" value="Genomic_DNA"/>
</dbReference>
<gene>
    <name evidence="1" type="ORF">Pla144_07630</name>
</gene>
<dbReference type="AlphaFoldDB" id="A0A5C6CZB7"/>
<accession>A0A5C6CZB7</accession>
<sequence length="114" mass="13217">MSESDSPAPDDLRRMLAGSWHNADEHGTDVVIAVTWEEVLVAVKVVDPSDNEEAEVYDVTWDGEVLAFATHWVSNGRLVKYRMRALSENRVDLTYTYSHRELWHRLPDSEKCRW</sequence>
<dbReference type="OrthoDB" id="7565760at2"/>
<reference evidence="1 2" key="1">
    <citation type="submission" date="2019-02" db="EMBL/GenBank/DDBJ databases">
        <title>Deep-cultivation of Planctomycetes and their phenomic and genomic characterization uncovers novel biology.</title>
        <authorList>
            <person name="Wiegand S."/>
            <person name="Jogler M."/>
            <person name="Boedeker C."/>
            <person name="Pinto D."/>
            <person name="Vollmers J."/>
            <person name="Rivas-Marin E."/>
            <person name="Kohn T."/>
            <person name="Peeters S.H."/>
            <person name="Heuer A."/>
            <person name="Rast P."/>
            <person name="Oberbeckmann S."/>
            <person name="Bunk B."/>
            <person name="Jeske O."/>
            <person name="Meyerdierks A."/>
            <person name="Storesund J.E."/>
            <person name="Kallscheuer N."/>
            <person name="Luecker S."/>
            <person name="Lage O.M."/>
            <person name="Pohl T."/>
            <person name="Merkel B.J."/>
            <person name="Hornburger P."/>
            <person name="Mueller R.-W."/>
            <person name="Bruemmer F."/>
            <person name="Labrenz M."/>
            <person name="Spormann A.M."/>
            <person name="Op Den Camp H."/>
            <person name="Overmann J."/>
            <person name="Amann R."/>
            <person name="Jetten M.S.M."/>
            <person name="Mascher T."/>
            <person name="Medema M.H."/>
            <person name="Devos D.P."/>
            <person name="Kaster A.-K."/>
            <person name="Ovreas L."/>
            <person name="Rohde M."/>
            <person name="Galperin M.Y."/>
            <person name="Jogler C."/>
        </authorList>
    </citation>
    <scope>NUCLEOTIDE SEQUENCE [LARGE SCALE GENOMIC DNA]</scope>
    <source>
        <strain evidence="1 2">Pla144</strain>
    </source>
</reference>
<proteinExistence type="predicted"/>
<comment type="caution">
    <text evidence="1">The sequence shown here is derived from an EMBL/GenBank/DDBJ whole genome shotgun (WGS) entry which is preliminary data.</text>
</comment>